<evidence type="ECO:0000313" key="2">
    <source>
        <dbReference type="EMBL" id="VDM35990.1"/>
    </source>
</evidence>
<feature type="region of interest" description="Disordered" evidence="1">
    <location>
        <begin position="1"/>
        <end position="41"/>
    </location>
</feature>
<evidence type="ECO:0000313" key="3">
    <source>
        <dbReference type="Proteomes" id="UP000274429"/>
    </source>
</evidence>
<evidence type="ECO:0000256" key="1">
    <source>
        <dbReference type="SAM" id="MobiDB-lite"/>
    </source>
</evidence>
<proteinExistence type="predicted"/>
<name>A0A0R3XBV1_HYDTA</name>
<protein>
    <submittedName>
        <fullName evidence="4">RFXA_RFXANK_bdg domain-containing protein</fullName>
    </submittedName>
</protein>
<dbReference type="Proteomes" id="UP000274429">
    <property type="component" value="Unassembled WGS sequence"/>
</dbReference>
<feature type="compositionally biased region" description="Basic and acidic residues" evidence="1">
    <location>
        <begin position="1"/>
        <end position="18"/>
    </location>
</feature>
<dbReference type="WBParaSite" id="TTAC_0001102801-mRNA-1">
    <property type="protein sequence ID" value="TTAC_0001102801-mRNA-1"/>
    <property type="gene ID" value="TTAC_0001102801"/>
</dbReference>
<sequence>MKKKSHEESSEAASKEECNVQSERTLSQPDEENAMCDAKGWDGSEDRKLREYVLSVAQKYYPHLVKCMQQGDANQAPSDVLGADEETDAKHSPKHNLTLCHAHSAACIHQCEGTQPPSGVRSTDAAIHGGPCSIHSLCLCHLQPSICSHHCEATQMPSNALGDDEPPLRGQSDTL</sequence>
<evidence type="ECO:0000313" key="4">
    <source>
        <dbReference type="WBParaSite" id="TTAC_0001102801-mRNA-1"/>
    </source>
</evidence>
<dbReference type="AlphaFoldDB" id="A0A0R3XBV1"/>
<dbReference type="EMBL" id="UYWX01022735">
    <property type="protein sequence ID" value="VDM35990.1"/>
    <property type="molecule type" value="Genomic_DNA"/>
</dbReference>
<reference evidence="4" key="1">
    <citation type="submission" date="2017-02" db="UniProtKB">
        <authorList>
            <consortium name="WormBaseParasite"/>
        </authorList>
    </citation>
    <scope>IDENTIFICATION</scope>
</reference>
<feature type="compositionally biased region" description="Polar residues" evidence="1">
    <location>
        <begin position="19"/>
        <end position="28"/>
    </location>
</feature>
<accession>A0A0R3XBV1</accession>
<organism evidence="4">
    <name type="scientific">Hydatigena taeniaeformis</name>
    <name type="common">Feline tapeworm</name>
    <name type="synonym">Taenia taeniaeformis</name>
    <dbReference type="NCBI Taxonomy" id="6205"/>
    <lineage>
        <taxon>Eukaryota</taxon>
        <taxon>Metazoa</taxon>
        <taxon>Spiralia</taxon>
        <taxon>Lophotrochozoa</taxon>
        <taxon>Platyhelminthes</taxon>
        <taxon>Cestoda</taxon>
        <taxon>Eucestoda</taxon>
        <taxon>Cyclophyllidea</taxon>
        <taxon>Taeniidae</taxon>
        <taxon>Hydatigera</taxon>
    </lineage>
</organism>
<gene>
    <name evidence="2" type="ORF">TTAC_LOCUS11010</name>
</gene>
<reference evidence="2 3" key="2">
    <citation type="submission" date="2018-11" db="EMBL/GenBank/DDBJ databases">
        <authorList>
            <consortium name="Pathogen Informatics"/>
        </authorList>
    </citation>
    <scope>NUCLEOTIDE SEQUENCE [LARGE SCALE GENOMIC DNA]</scope>
</reference>
<keyword evidence="3" id="KW-1185">Reference proteome</keyword>